<comment type="similarity">
    <text evidence="2 7">Belongs to the MscS (TC 1.A.23) family.</text>
</comment>
<evidence type="ECO:0000313" key="9">
    <source>
        <dbReference type="EMBL" id="ACV36093.1"/>
    </source>
</evidence>
<evidence type="ECO:0000256" key="7">
    <source>
        <dbReference type="RuleBase" id="RU369025"/>
    </source>
</evidence>
<dbReference type="InterPro" id="IPR018490">
    <property type="entry name" value="cNMP-bd_dom_sf"/>
</dbReference>
<dbReference type="InterPro" id="IPR045275">
    <property type="entry name" value="MscS_archaea/bacteria_type"/>
</dbReference>
<dbReference type="Gene3D" id="1.10.287.1260">
    <property type="match status" value="1"/>
</dbReference>
<dbReference type="eggNOG" id="COG0668">
    <property type="taxonomic scope" value="Bacteria"/>
</dbReference>
<dbReference type="InterPro" id="IPR049278">
    <property type="entry name" value="MS_channel_C"/>
</dbReference>
<dbReference type="Gene3D" id="2.60.120.10">
    <property type="entry name" value="Jelly Rolls"/>
    <property type="match status" value="1"/>
</dbReference>
<dbReference type="SUPFAM" id="SSF51206">
    <property type="entry name" value="cAMP-binding domain-like"/>
    <property type="match status" value="1"/>
</dbReference>
<keyword evidence="7" id="KW-0407">Ion channel</keyword>
<dbReference type="SUPFAM" id="SSF82689">
    <property type="entry name" value="Mechanosensitive channel protein MscS (YggB), C-terminal domain"/>
    <property type="match status" value="1"/>
</dbReference>
<gene>
    <name evidence="9" type="ordered locus">CAP2UW1_2813</name>
</gene>
<dbReference type="GO" id="GO:0005886">
    <property type="term" value="C:plasma membrane"/>
    <property type="evidence" value="ECO:0007669"/>
    <property type="project" value="UniProtKB-SubCell"/>
</dbReference>
<reference evidence="9" key="1">
    <citation type="submission" date="2009-08" db="EMBL/GenBank/DDBJ databases">
        <authorList>
            <consortium name="US DOE Joint Genome Institute"/>
            <person name="Lucas S."/>
            <person name="Copeland A."/>
            <person name="Lapidus A."/>
            <person name="Glavina del Rio T."/>
            <person name="Dalin E."/>
            <person name="Tice H."/>
            <person name="Bruce D."/>
            <person name="Barry K."/>
            <person name="Pitluck S."/>
            <person name="Lowry S."/>
            <person name="Larimer F."/>
            <person name="Land M."/>
            <person name="Hauser L."/>
            <person name="Kyrpides N."/>
            <person name="Ivanova N."/>
            <person name="McMahon K.D."/>
            <person name="Hugenholtz P."/>
        </authorList>
    </citation>
    <scope>NUCLEOTIDE SEQUENCE</scope>
    <source>
        <strain evidence="9">UW-1</strain>
    </source>
</reference>
<proteinExistence type="inferred from homology"/>
<evidence type="ECO:0000256" key="6">
    <source>
        <dbReference type="ARBA" id="ARBA00023136"/>
    </source>
</evidence>
<dbReference type="Gene3D" id="3.30.70.100">
    <property type="match status" value="1"/>
</dbReference>
<accession>C7RTG0</accession>
<comment type="subunit">
    <text evidence="7">Homoheptamer.</text>
</comment>
<keyword evidence="5 7" id="KW-1133">Transmembrane helix</keyword>
<sequence>MNELMSRTIAYFWLPETKYVIAAMLVFALLSLHQLPNERRRVRNTVVLFVMCLAGQFVGALLEALSYSRAAVVIHEIFVIGSGFALFRLFGHVVFRIALPRLGIVVARIAEDIILLVVYSAFVLARLHLVGLDPSSLLTTSAVITAVLAFAMQDTLGNVLGGVALQLDNSLQTGDWVRLDDLTGRVVQIRWRQTTIRTRNGEMVIVPNSQLMRGRFTVVGRESRPDSPSRRWIWFNVTYDSPAALVIQKIEKVISTADIPNVARDPAPSCVLMEFGPGYARYALRYWMLDPQPDDPTDSAVRVHVLAALQRAGMRLAVPEQSVHMTKENEAYRESLRQREIEKRIVDLRKLELFAGMQEAELRTISERMVYAPFAQGAVIFEQGETAHWLYVLASGDVEVLIDFPGYPRQHFRTIHASSTFGERGVMTGEPRGDTVVAKTDVVCYRLDQATVEEVVRSRPEIAEAIAHILWRHEVEVHSFTRQFTDASATLPSPPRGGMLDKIRGFLGL</sequence>
<dbReference type="InterPro" id="IPR000595">
    <property type="entry name" value="cNMP-bd_dom"/>
</dbReference>
<dbReference type="KEGG" id="app:CAP2UW1_2813"/>
<comment type="subcellular location">
    <subcellularLocation>
        <location evidence="7">Cell inner membrane</location>
        <topology evidence="7">Multi-pass membrane protein</topology>
    </subcellularLocation>
    <subcellularLocation>
        <location evidence="1">Cell membrane</location>
        <topology evidence="1">Multi-pass membrane protein</topology>
    </subcellularLocation>
</comment>
<dbReference type="InterPro" id="IPR010920">
    <property type="entry name" value="LSM_dom_sf"/>
</dbReference>
<keyword evidence="7" id="KW-0997">Cell inner membrane</keyword>
<protein>
    <recommendedName>
        <fullName evidence="7">Small-conductance mechanosensitive channel</fullName>
    </recommendedName>
</protein>
<dbReference type="EMBL" id="CP001715">
    <property type="protein sequence ID" value="ACV36093.1"/>
    <property type="molecule type" value="Genomic_DNA"/>
</dbReference>
<dbReference type="HOGENOM" id="CLU_032479_2_0_4"/>
<dbReference type="InterPro" id="IPR011066">
    <property type="entry name" value="MscS_channel_C_sf"/>
</dbReference>
<dbReference type="SMART" id="SM00100">
    <property type="entry name" value="cNMP"/>
    <property type="match status" value="1"/>
</dbReference>
<comment type="function">
    <text evidence="7">Mechanosensitive channel that participates in the regulation of osmotic pressure changes within the cell, opening in response to stretch forces in the membrane lipid bilayer, without the need for other proteins. Contributes to normal resistance to hypoosmotic shock. Forms an ion channel of 1.0 nanosiemens conductance with a slight preference for anions.</text>
</comment>
<name>C7RTG0_ACCRE</name>
<feature type="transmembrane region" description="Helical" evidence="7">
    <location>
        <begin position="12"/>
        <end position="32"/>
    </location>
</feature>
<dbReference type="PANTHER" id="PTHR30221">
    <property type="entry name" value="SMALL-CONDUCTANCE MECHANOSENSITIVE CHANNEL"/>
    <property type="match status" value="1"/>
</dbReference>
<feature type="transmembrane region" description="Helical" evidence="7">
    <location>
        <begin position="70"/>
        <end position="90"/>
    </location>
</feature>
<evidence type="ECO:0000256" key="1">
    <source>
        <dbReference type="ARBA" id="ARBA00004651"/>
    </source>
</evidence>
<dbReference type="InterPro" id="IPR006685">
    <property type="entry name" value="MscS_channel_2nd"/>
</dbReference>
<dbReference type="Gene3D" id="2.30.30.60">
    <property type="match status" value="1"/>
</dbReference>
<feature type="transmembrane region" description="Helical" evidence="7">
    <location>
        <begin position="102"/>
        <end position="122"/>
    </location>
</feature>
<dbReference type="Pfam" id="PF00924">
    <property type="entry name" value="MS_channel_2nd"/>
    <property type="match status" value="1"/>
</dbReference>
<dbReference type="InterPro" id="IPR014710">
    <property type="entry name" value="RmlC-like_jellyroll"/>
</dbReference>
<keyword evidence="7" id="KW-0406">Ion transport</keyword>
<dbReference type="Pfam" id="PF21082">
    <property type="entry name" value="MS_channel_3rd"/>
    <property type="match status" value="1"/>
</dbReference>
<dbReference type="InterPro" id="IPR023408">
    <property type="entry name" value="MscS_beta-dom_sf"/>
</dbReference>
<feature type="domain" description="Cyclic nucleotide-binding" evidence="8">
    <location>
        <begin position="353"/>
        <end position="456"/>
    </location>
</feature>
<evidence type="ECO:0000256" key="2">
    <source>
        <dbReference type="ARBA" id="ARBA00008017"/>
    </source>
</evidence>
<evidence type="ECO:0000256" key="3">
    <source>
        <dbReference type="ARBA" id="ARBA00022475"/>
    </source>
</evidence>
<dbReference type="eggNOG" id="COG0664">
    <property type="taxonomic scope" value="Bacteria"/>
</dbReference>
<dbReference type="SUPFAM" id="SSF50182">
    <property type="entry name" value="Sm-like ribonucleoproteins"/>
    <property type="match status" value="1"/>
</dbReference>
<dbReference type="PANTHER" id="PTHR30221:SF1">
    <property type="entry name" value="SMALL-CONDUCTANCE MECHANOSENSITIVE CHANNEL"/>
    <property type="match status" value="1"/>
</dbReference>
<dbReference type="CDD" id="cd00038">
    <property type="entry name" value="CAP_ED"/>
    <property type="match status" value="1"/>
</dbReference>
<keyword evidence="7" id="KW-0813">Transport</keyword>
<evidence type="ECO:0000256" key="4">
    <source>
        <dbReference type="ARBA" id="ARBA00022692"/>
    </source>
</evidence>
<dbReference type="AlphaFoldDB" id="C7RTG0"/>
<dbReference type="PROSITE" id="PS50042">
    <property type="entry name" value="CNMP_BINDING_3"/>
    <property type="match status" value="1"/>
</dbReference>
<keyword evidence="3" id="KW-1003">Cell membrane</keyword>
<feature type="transmembrane region" description="Helical" evidence="7">
    <location>
        <begin position="44"/>
        <end position="64"/>
    </location>
</feature>
<keyword evidence="4 7" id="KW-0812">Transmembrane</keyword>
<keyword evidence="6 7" id="KW-0472">Membrane</keyword>
<dbReference type="GO" id="GO:0008381">
    <property type="term" value="F:mechanosensitive monoatomic ion channel activity"/>
    <property type="evidence" value="ECO:0007669"/>
    <property type="project" value="InterPro"/>
</dbReference>
<evidence type="ECO:0000256" key="5">
    <source>
        <dbReference type="ARBA" id="ARBA00022989"/>
    </source>
</evidence>
<dbReference type="Pfam" id="PF00027">
    <property type="entry name" value="cNMP_binding"/>
    <property type="match status" value="1"/>
</dbReference>
<reference evidence="9" key="2">
    <citation type="submission" date="2009-09" db="EMBL/GenBank/DDBJ databases">
        <title>Complete sequence of chromosome of Candidatus Accumulibacter phosphatis clade IIA str. UW-1.</title>
        <authorList>
            <consortium name="US DOE Joint Genome Institute"/>
            <person name="Martin H.G."/>
            <person name="Ivanova N."/>
            <person name="Kunin V."/>
            <person name="Warnecke F."/>
            <person name="Barry K."/>
            <person name="He S."/>
            <person name="Salamov A."/>
            <person name="Szeto E."/>
            <person name="Dalin E."/>
            <person name="Pangilinan J.L."/>
            <person name="Lapidus A."/>
            <person name="Lowry S."/>
            <person name="Kyrpides N.C."/>
            <person name="McMahon K.D."/>
            <person name="Hugenholtz P."/>
        </authorList>
    </citation>
    <scope>NUCLEOTIDE SEQUENCE [LARGE SCALE GENOMIC DNA]</scope>
    <source>
        <strain evidence="9">UW-1</strain>
    </source>
</reference>
<evidence type="ECO:0000259" key="8">
    <source>
        <dbReference type="PROSITE" id="PS50042"/>
    </source>
</evidence>
<organism evidence="9">
    <name type="scientific">Accumulibacter regalis</name>
    <dbReference type="NCBI Taxonomy" id="522306"/>
    <lineage>
        <taxon>Bacteria</taxon>
        <taxon>Pseudomonadati</taxon>
        <taxon>Pseudomonadota</taxon>
        <taxon>Betaproteobacteria</taxon>
        <taxon>Candidatus Accumulibacter</taxon>
    </lineage>
</organism>
<dbReference type="STRING" id="522306.CAP2UW1_2813"/>